<keyword evidence="2 7" id="KW-0645">Protease</keyword>
<dbReference type="AlphaFoldDB" id="A0A1A5HMR0"/>
<dbReference type="GO" id="GO:0008233">
    <property type="term" value="F:peptidase activity"/>
    <property type="evidence" value="ECO:0007669"/>
    <property type="project" value="UniProtKB-KW"/>
</dbReference>
<evidence type="ECO:0000313" key="7">
    <source>
        <dbReference type="EMBL" id="MCW0524343.1"/>
    </source>
</evidence>
<keyword evidence="4" id="KW-0175">Coiled coil</keyword>
<proteinExistence type="predicted"/>
<sequence length="309" mass="34009">MKFILNDETKINSKGFRVLNSGISLSRFLDNPVCLNNHSNNTKDVLGTWGNVSIDGNFLTASPEFDTEDPDGKEVVRKVNAGKIKACSIGIFIEPNGMELINDELVVTKCELFEASIVAVPSNANAIALYNEHGEILSDEEITSLCLSAKNQQSKLNTMKQVIAYLQLDANADETAIIGAVKAIEAKLTASKNENETLKAENETLKTAEQNRLKALLTAEVEQAVKDGRLDEAGKAPILALAHDSAMALLKALPKRKSVSEQLKGDEEKLAAFDKMSWDELDKGNHLATLKAQYPDYFEERKRKQFPKN</sequence>
<name>A0A1A5HMR0_RIEAN</name>
<dbReference type="Proteomes" id="UP000189883">
    <property type="component" value="Chromosome"/>
</dbReference>
<evidence type="ECO:0000256" key="2">
    <source>
        <dbReference type="ARBA" id="ARBA00022670"/>
    </source>
</evidence>
<keyword evidence="3" id="KW-0378">Hydrolase</keyword>
<dbReference type="EMBL" id="CP011859">
    <property type="protein sequence ID" value="AQY20998.1"/>
    <property type="molecule type" value="Genomic_DNA"/>
</dbReference>
<keyword evidence="1" id="KW-1188">Viral release from host cell</keyword>
<dbReference type="InterPro" id="IPR054613">
    <property type="entry name" value="Peptidase_S78_dom"/>
</dbReference>
<dbReference type="OrthoDB" id="1064922at2"/>
<evidence type="ECO:0000259" key="5">
    <source>
        <dbReference type="Pfam" id="PF04586"/>
    </source>
</evidence>
<dbReference type="RefSeq" id="WP_064969422.1">
    <property type="nucleotide sequence ID" value="NZ_CP011859.1"/>
</dbReference>
<protein>
    <submittedName>
        <fullName evidence="7">HK97 family phage prohead protease</fullName>
    </submittedName>
</protein>
<feature type="coiled-coil region" evidence="4">
    <location>
        <begin position="181"/>
        <end position="211"/>
    </location>
</feature>
<evidence type="ECO:0000313" key="8">
    <source>
        <dbReference type="Proteomes" id="UP000189883"/>
    </source>
</evidence>
<feature type="domain" description="Prohead serine protease" evidence="5">
    <location>
        <begin position="34"/>
        <end position="128"/>
    </location>
</feature>
<dbReference type="EMBL" id="JAOZYT010000054">
    <property type="protein sequence ID" value="MCW0524343.1"/>
    <property type="molecule type" value="Genomic_DNA"/>
</dbReference>
<accession>A0A1A5HMR0</accession>
<organism evidence="6 8">
    <name type="scientific">Riemerella anatipestifer</name>
    <name type="common">Moraxella anatipestifer</name>
    <dbReference type="NCBI Taxonomy" id="34085"/>
    <lineage>
        <taxon>Bacteria</taxon>
        <taxon>Pseudomonadati</taxon>
        <taxon>Bacteroidota</taxon>
        <taxon>Flavobacteriia</taxon>
        <taxon>Flavobacteriales</taxon>
        <taxon>Weeksellaceae</taxon>
        <taxon>Riemerella</taxon>
    </lineage>
</organism>
<evidence type="ECO:0000256" key="3">
    <source>
        <dbReference type="ARBA" id="ARBA00022801"/>
    </source>
</evidence>
<gene>
    <name evidence="6" type="ORF">AB406_0032</name>
    <name evidence="7" type="ORF">OKE68_08455</name>
</gene>
<dbReference type="GO" id="GO:0006508">
    <property type="term" value="P:proteolysis"/>
    <property type="evidence" value="ECO:0007669"/>
    <property type="project" value="UniProtKB-KW"/>
</dbReference>
<reference evidence="7" key="2">
    <citation type="submission" date="2022-10" db="EMBL/GenBank/DDBJ databases">
        <title>Sifting through the core-genome to identify putative cross-protective antigens against Riemerella anatipestifer.</title>
        <authorList>
            <person name="Zheng X."/>
            <person name="Zhang W."/>
        </authorList>
    </citation>
    <scope>NUCLEOTIDE SEQUENCE</scope>
    <source>
        <strain evidence="7">ZWRA178</strain>
    </source>
</reference>
<dbReference type="Proteomes" id="UP001207440">
    <property type="component" value="Unassembled WGS sequence"/>
</dbReference>
<reference evidence="6 8" key="1">
    <citation type="submission" date="2015-06" db="EMBL/GenBank/DDBJ databases">
        <title>R. anatipestifer strain HXb2 is the most virulent strain so far, and the genome sequence would help us uncover the pathogenesis.</title>
        <authorList>
            <person name="Hu Q."/>
            <person name="Qi J."/>
            <person name="Bo H."/>
            <person name="Liu G."/>
            <person name="Tao M."/>
            <person name="Ding Y."/>
            <person name="Xue Y."/>
        </authorList>
    </citation>
    <scope>NUCLEOTIDE SEQUENCE [LARGE SCALE GENOMIC DNA]</scope>
    <source>
        <strain evidence="6 8">HXb2</strain>
    </source>
</reference>
<evidence type="ECO:0000313" key="6">
    <source>
        <dbReference type="EMBL" id="AQY20998.1"/>
    </source>
</evidence>
<evidence type="ECO:0000256" key="4">
    <source>
        <dbReference type="SAM" id="Coils"/>
    </source>
</evidence>
<evidence type="ECO:0000256" key="1">
    <source>
        <dbReference type="ARBA" id="ARBA00022612"/>
    </source>
</evidence>
<dbReference type="Pfam" id="PF04586">
    <property type="entry name" value="Peptidase_S78"/>
    <property type="match status" value="1"/>
</dbReference>